<proteinExistence type="inferred from homology"/>
<keyword evidence="2 11" id="KW-0813">Transport</keyword>
<dbReference type="PROSITE" id="PS52016">
    <property type="entry name" value="TONB_DEPENDENT_REC_3"/>
    <property type="match status" value="1"/>
</dbReference>
<keyword evidence="13" id="KW-0732">Signal</keyword>
<evidence type="ECO:0000313" key="16">
    <source>
        <dbReference type="EMBL" id="QQD18459.1"/>
    </source>
</evidence>
<reference evidence="16 17" key="1">
    <citation type="submission" date="2020-12" db="EMBL/GenBank/DDBJ databases">
        <authorList>
            <person name="Shan Y."/>
        </authorList>
    </citation>
    <scope>NUCLEOTIDE SEQUENCE [LARGE SCALE GENOMIC DNA]</scope>
    <source>
        <strain evidence="17">csc3.9</strain>
    </source>
</reference>
<evidence type="ECO:0000256" key="11">
    <source>
        <dbReference type="PROSITE-ProRule" id="PRU01360"/>
    </source>
</evidence>
<dbReference type="SUPFAM" id="SSF56935">
    <property type="entry name" value="Porins"/>
    <property type="match status" value="1"/>
</dbReference>
<evidence type="ECO:0000256" key="8">
    <source>
        <dbReference type="ARBA" id="ARBA00023077"/>
    </source>
</evidence>
<comment type="similarity">
    <text evidence="11 12">Belongs to the TonB-dependent receptor family.</text>
</comment>
<dbReference type="PANTHER" id="PTHR32552:SF81">
    <property type="entry name" value="TONB-DEPENDENT OUTER MEMBRANE RECEPTOR"/>
    <property type="match status" value="1"/>
</dbReference>
<comment type="subcellular location">
    <subcellularLocation>
        <location evidence="1 11">Cell outer membrane</location>
        <topology evidence="1 11">Multi-pass membrane protein</topology>
    </subcellularLocation>
</comment>
<dbReference type="Gene3D" id="2.40.170.20">
    <property type="entry name" value="TonB-dependent receptor, beta-barrel domain"/>
    <property type="match status" value="1"/>
</dbReference>
<dbReference type="InterPro" id="IPR036942">
    <property type="entry name" value="Beta-barrel_TonB_sf"/>
</dbReference>
<evidence type="ECO:0000256" key="3">
    <source>
        <dbReference type="ARBA" id="ARBA00022452"/>
    </source>
</evidence>
<evidence type="ECO:0000256" key="10">
    <source>
        <dbReference type="ARBA" id="ARBA00023237"/>
    </source>
</evidence>
<keyword evidence="6" id="KW-0408">Iron</keyword>
<feature type="domain" description="TonB-dependent receptor-like beta-barrel" evidence="14">
    <location>
        <begin position="271"/>
        <end position="774"/>
    </location>
</feature>
<dbReference type="Pfam" id="PF07715">
    <property type="entry name" value="Plug"/>
    <property type="match status" value="1"/>
</dbReference>
<dbReference type="InterPro" id="IPR039426">
    <property type="entry name" value="TonB-dep_rcpt-like"/>
</dbReference>
<feature type="domain" description="TonB-dependent receptor plug" evidence="15">
    <location>
        <begin position="45"/>
        <end position="153"/>
    </location>
</feature>
<keyword evidence="4" id="KW-0410">Iron transport</keyword>
<dbReference type="Pfam" id="PF00593">
    <property type="entry name" value="TonB_dep_Rec_b-barrel"/>
    <property type="match status" value="1"/>
</dbReference>
<dbReference type="KEGG" id="snan:I6N98_00860"/>
<evidence type="ECO:0000256" key="6">
    <source>
        <dbReference type="ARBA" id="ARBA00023004"/>
    </source>
</evidence>
<dbReference type="GO" id="GO:0009279">
    <property type="term" value="C:cell outer membrane"/>
    <property type="evidence" value="ECO:0007669"/>
    <property type="project" value="UniProtKB-SubCell"/>
</dbReference>
<evidence type="ECO:0000256" key="4">
    <source>
        <dbReference type="ARBA" id="ARBA00022496"/>
    </source>
</evidence>
<evidence type="ECO:0000256" key="5">
    <source>
        <dbReference type="ARBA" id="ARBA00022692"/>
    </source>
</evidence>
<evidence type="ECO:0000259" key="15">
    <source>
        <dbReference type="Pfam" id="PF07715"/>
    </source>
</evidence>
<keyword evidence="10 11" id="KW-0998">Cell outer membrane</keyword>
<dbReference type="GO" id="GO:0006826">
    <property type="term" value="P:iron ion transport"/>
    <property type="evidence" value="ECO:0007669"/>
    <property type="project" value="UniProtKB-KW"/>
</dbReference>
<keyword evidence="7" id="KW-0406">Ion transport</keyword>
<sequence length="811" mass="90161">MKHRSRTRTTQGISLLCCLISALPAAAAPMLEEVVVTAQRRAQSTQDVPVAITGLSGDQVDKFGLNNASDVSAQVPNMQVSSPYGDIQPIFSIRGVSMSDYSSNQASPIGVYVDEAYLAPVYSHGANFFDVERLEVLRGPQGTLYGKNTTGGAINIITRQPEFQGDNSNLKLGIGSYGATVLEGAAERELIRDSLAVRISGSLKRDDGYVDIKGQKTNGAQTDFQGGRFALRWQPDDRWDMTLRYTSSGNDALSSVARNEARTDLRGTGLEGDSNGFIDYDGYSRGARNLDFHETEANNVGALITNTDLATFTAQYSADNFTLTSVSAYYDADYDQDVDTDASPNSMLEIHWRSDTVGYSQDLRIASNFSGMFNIIAGVYYGVENLAMHNQYTVFEDNPDIRVGFAKPDTVPIYPYLLDYGILDQRLKTEKDSAAIYSQMRLDFSARLGMDIGLRYTRDDATLSYLNISRLSYDGDPRGSYVPGNNTGVDDAYITLPLSPNSLLELLENPQELLNLANAGYTHGPYTRDSAPELNASEGEWTGKVGIDYRLSEEWMLYASYSRGYRAGSYNGGVYYEVRPLDTAYASPEYIDAWETGFKADLFDRRMRLNAAAFFYDYTDQQFINVVGFSNFLENAGGSQIAGLEAELWARVTERLTLQVGLGYLETEYTELDLANTETIADRDDRVDLSGNELISAPKLNTSVSVDYDLLLTDRGFLTLNLNANFQDDQWFSAYNDDNGYGEIRQDAYWLYNGRLSWFANDESYSIALWVKNILDEEYDVYGINLQAGFGHDNYMGGKPRTWGAELTLRF</sequence>
<evidence type="ECO:0000256" key="9">
    <source>
        <dbReference type="ARBA" id="ARBA00023136"/>
    </source>
</evidence>
<keyword evidence="16" id="KW-0675">Receptor</keyword>
<keyword evidence="17" id="KW-1185">Reference proteome</keyword>
<evidence type="ECO:0000256" key="12">
    <source>
        <dbReference type="RuleBase" id="RU003357"/>
    </source>
</evidence>
<accession>A0A7T4R111</accession>
<evidence type="ECO:0000256" key="7">
    <source>
        <dbReference type="ARBA" id="ARBA00023065"/>
    </source>
</evidence>
<organism evidence="16 17">
    <name type="scientific">Spongiibacter nanhainus</name>
    <dbReference type="NCBI Taxonomy" id="2794344"/>
    <lineage>
        <taxon>Bacteria</taxon>
        <taxon>Pseudomonadati</taxon>
        <taxon>Pseudomonadota</taxon>
        <taxon>Gammaproteobacteria</taxon>
        <taxon>Cellvibrionales</taxon>
        <taxon>Spongiibacteraceae</taxon>
        <taxon>Spongiibacter</taxon>
    </lineage>
</organism>
<protein>
    <submittedName>
        <fullName evidence="16">TonB-dependent receptor</fullName>
    </submittedName>
</protein>
<feature type="signal peptide" evidence="13">
    <location>
        <begin position="1"/>
        <end position="27"/>
    </location>
</feature>
<evidence type="ECO:0000313" key="17">
    <source>
        <dbReference type="Proteomes" id="UP000596063"/>
    </source>
</evidence>
<evidence type="ECO:0000256" key="2">
    <source>
        <dbReference type="ARBA" id="ARBA00022448"/>
    </source>
</evidence>
<evidence type="ECO:0000256" key="1">
    <source>
        <dbReference type="ARBA" id="ARBA00004571"/>
    </source>
</evidence>
<name>A0A7T4R111_9GAMM</name>
<feature type="chain" id="PRO_5033057238" evidence="13">
    <location>
        <begin position="28"/>
        <end position="811"/>
    </location>
</feature>
<dbReference type="RefSeq" id="WP_198569950.1">
    <property type="nucleotide sequence ID" value="NZ_CP066167.1"/>
</dbReference>
<dbReference type="InterPro" id="IPR000531">
    <property type="entry name" value="Beta-barrel_TonB"/>
</dbReference>
<keyword evidence="9 11" id="KW-0472">Membrane</keyword>
<keyword evidence="5 11" id="KW-0812">Transmembrane</keyword>
<dbReference type="Proteomes" id="UP000596063">
    <property type="component" value="Chromosome"/>
</dbReference>
<evidence type="ECO:0000256" key="13">
    <source>
        <dbReference type="SAM" id="SignalP"/>
    </source>
</evidence>
<keyword evidence="3 11" id="KW-1134">Transmembrane beta strand</keyword>
<evidence type="ECO:0000259" key="14">
    <source>
        <dbReference type="Pfam" id="PF00593"/>
    </source>
</evidence>
<gene>
    <name evidence="16" type="ORF">I6N98_00860</name>
</gene>
<dbReference type="PANTHER" id="PTHR32552">
    <property type="entry name" value="FERRICHROME IRON RECEPTOR-RELATED"/>
    <property type="match status" value="1"/>
</dbReference>
<dbReference type="EMBL" id="CP066167">
    <property type="protein sequence ID" value="QQD18459.1"/>
    <property type="molecule type" value="Genomic_DNA"/>
</dbReference>
<dbReference type="AlphaFoldDB" id="A0A7T4R111"/>
<keyword evidence="8 12" id="KW-0798">TonB box</keyword>
<dbReference type="InterPro" id="IPR012910">
    <property type="entry name" value="Plug_dom"/>
</dbReference>